<dbReference type="EMBL" id="JAHHIF010000024">
    <property type="protein sequence ID" value="MBW4546363.1"/>
    <property type="molecule type" value="Genomic_DNA"/>
</dbReference>
<dbReference type="Proteomes" id="UP000753908">
    <property type="component" value="Unassembled WGS sequence"/>
</dbReference>
<reference evidence="1" key="1">
    <citation type="submission" date="2021-05" db="EMBL/GenBank/DDBJ databases">
        <authorList>
            <person name="Pietrasiak N."/>
            <person name="Ward R."/>
            <person name="Stajich J.E."/>
            <person name="Kurbessoian T."/>
        </authorList>
    </citation>
    <scope>NUCLEOTIDE SEQUENCE</scope>
    <source>
        <strain evidence="1">CPER-KK1</strain>
    </source>
</reference>
<name>A0A951PN25_9CYAN</name>
<evidence type="ECO:0000313" key="1">
    <source>
        <dbReference type="EMBL" id="MBW4546363.1"/>
    </source>
</evidence>
<protein>
    <recommendedName>
        <fullName evidence="3">Transposase</fullName>
    </recommendedName>
</protein>
<gene>
    <name evidence="1" type="ORF">KME25_18240</name>
</gene>
<evidence type="ECO:0000313" key="2">
    <source>
        <dbReference type="Proteomes" id="UP000753908"/>
    </source>
</evidence>
<organism evidence="1 2">
    <name type="scientific">Symplocastrum torsivum CPER-KK1</name>
    <dbReference type="NCBI Taxonomy" id="450513"/>
    <lineage>
        <taxon>Bacteria</taxon>
        <taxon>Bacillati</taxon>
        <taxon>Cyanobacteriota</taxon>
        <taxon>Cyanophyceae</taxon>
        <taxon>Oscillatoriophycideae</taxon>
        <taxon>Oscillatoriales</taxon>
        <taxon>Microcoleaceae</taxon>
        <taxon>Symplocastrum</taxon>
    </lineage>
</organism>
<dbReference type="AlphaFoldDB" id="A0A951PN25"/>
<comment type="caution">
    <text evidence="1">The sequence shown here is derived from an EMBL/GenBank/DDBJ whole genome shotgun (WGS) entry which is preliminary data.</text>
</comment>
<evidence type="ECO:0008006" key="3">
    <source>
        <dbReference type="Google" id="ProtNLM"/>
    </source>
</evidence>
<proteinExistence type="predicted"/>
<reference evidence="1" key="2">
    <citation type="journal article" date="2022" name="Microbiol. Resour. Announc.">
        <title>Metagenome Sequencing to Explore Phylogenomics of Terrestrial Cyanobacteria.</title>
        <authorList>
            <person name="Ward R.D."/>
            <person name="Stajich J.E."/>
            <person name="Johansen J.R."/>
            <person name="Huntemann M."/>
            <person name="Clum A."/>
            <person name="Foster B."/>
            <person name="Foster B."/>
            <person name="Roux S."/>
            <person name="Palaniappan K."/>
            <person name="Varghese N."/>
            <person name="Mukherjee S."/>
            <person name="Reddy T.B.K."/>
            <person name="Daum C."/>
            <person name="Copeland A."/>
            <person name="Chen I.A."/>
            <person name="Ivanova N.N."/>
            <person name="Kyrpides N.C."/>
            <person name="Shapiro N."/>
            <person name="Eloe-Fadrosh E.A."/>
            <person name="Pietrasiak N."/>
        </authorList>
    </citation>
    <scope>NUCLEOTIDE SEQUENCE</scope>
    <source>
        <strain evidence="1">CPER-KK1</strain>
    </source>
</reference>
<sequence>MIKSDFALIKLRAEVALQQVLVEHGHQPRVYGRECPFCQSTDFVKCGVENGKQRYGCCRCKRRFHERPVFKCDCLVVGQVPKCQDCPQFQFHLQAAEQRVKELADWSVEQLQGVLPQPPQPK</sequence>
<accession>A0A951PN25</accession>